<dbReference type="Gene3D" id="3.30.160.70">
    <property type="entry name" value="Methylated DNA-protein cysteine methyltransferase domain"/>
    <property type="match status" value="1"/>
</dbReference>
<comment type="similarity">
    <text evidence="8">Belongs to the MGMT family.</text>
</comment>
<dbReference type="SUPFAM" id="SSF53155">
    <property type="entry name" value="Methylated DNA-protein cysteine methyltransferase domain"/>
    <property type="match status" value="1"/>
</dbReference>
<sequence length="207" mass="21907">MSAGPDPQADAGAMLAALLGPPHGVAELAAAWIDTPLGGMIAVADRERLHLLEFQEREALPAELRRLAAKGGIVSGRTAVTDRTEAQVAGYFAGERSAFDLPLALHGTDFQRQVWQELQRIPPGTTIRYAELARRIGRPSAIRAVARANGANQIAVVIPCHRVIGADGGLTGYGGGLWRKQALIRHEAARVAAVDCGGRAENRGKKA</sequence>
<evidence type="ECO:0000313" key="11">
    <source>
        <dbReference type="Proteomes" id="UP001595596"/>
    </source>
</evidence>
<dbReference type="PANTHER" id="PTHR10815:SF5">
    <property type="entry name" value="METHYLATED-DNA--PROTEIN-CYSTEINE METHYLTRANSFERASE"/>
    <property type="match status" value="1"/>
</dbReference>
<evidence type="ECO:0000256" key="4">
    <source>
        <dbReference type="ARBA" id="ARBA00022679"/>
    </source>
</evidence>
<comment type="catalytic activity">
    <reaction evidence="1 8">
        <text>a 4-O-methyl-thymidine in DNA + L-cysteinyl-[protein] = a thymidine in DNA + S-methyl-L-cysteinyl-[protein]</text>
        <dbReference type="Rhea" id="RHEA:53428"/>
        <dbReference type="Rhea" id="RHEA-COMP:10131"/>
        <dbReference type="Rhea" id="RHEA-COMP:10132"/>
        <dbReference type="Rhea" id="RHEA-COMP:13555"/>
        <dbReference type="Rhea" id="RHEA-COMP:13556"/>
        <dbReference type="ChEBI" id="CHEBI:29950"/>
        <dbReference type="ChEBI" id="CHEBI:82612"/>
        <dbReference type="ChEBI" id="CHEBI:137386"/>
        <dbReference type="ChEBI" id="CHEBI:137387"/>
        <dbReference type="EC" id="2.1.1.63"/>
    </reaction>
</comment>
<keyword evidence="2 8" id="KW-0963">Cytoplasm</keyword>
<feature type="active site" description="Nucleophile; methyl group acceptor" evidence="8">
    <location>
        <position position="160"/>
    </location>
</feature>
<comment type="subcellular location">
    <subcellularLocation>
        <location evidence="8">Cytoplasm</location>
    </subcellularLocation>
</comment>
<evidence type="ECO:0000256" key="3">
    <source>
        <dbReference type="ARBA" id="ARBA00022603"/>
    </source>
</evidence>
<dbReference type="InterPro" id="IPR014048">
    <property type="entry name" value="MethylDNA_cys_MeTrfase_DNA-bd"/>
</dbReference>
<dbReference type="EC" id="2.1.1.63" evidence="8"/>
<dbReference type="HAMAP" id="MF_00772">
    <property type="entry name" value="OGT"/>
    <property type="match status" value="1"/>
</dbReference>
<evidence type="ECO:0000259" key="9">
    <source>
        <dbReference type="Pfam" id="PF01035"/>
    </source>
</evidence>
<dbReference type="RefSeq" id="WP_379031205.1">
    <property type="nucleotide sequence ID" value="NZ_JBHRXE010000037.1"/>
</dbReference>
<dbReference type="GO" id="GO:0003908">
    <property type="term" value="F:methylated-DNA-[protein]-cysteine S-methyltransferase activity"/>
    <property type="evidence" value="ECO:0007669"/>
    <property type="project" value="UniProtKB-EC"/>
</dbReference>
<evidence type="ECO:0000256" key="7">
    <source>
        <dbReference type="ARBA" id="ARBA00049348"/>
    </source>
</evidence>
<comment type="function">
    <text evidence="8">Involved in the cellular defense against the biological effects of O6-methylguanine (O6-MeG) and O4-methylthymine (O4-MeT) in DNA. Repairs the methylated nucleobase in DNA by stoichiometrically transferring the methyl group to a cysteine residue in the enzyme. This is a suicide reaction: the enzyme is irreversibly inactivated.</text>
</comment>
<accession>A0ABV7RZP8</accession>
<evidence type="ECO:0000256" key="6">
    <source>
        <dbReference type="ARBA" id="ARBA00023204"/>
    </source>
</evidence>
<dbReference type="Gene3D" id="1.10.10.10">
    <property type="entry name" value="Winged helix-like DNA-binding domain superfamily/Winged helix DNA-binding domain"/>
    <property type="match status" value="1"/>
</dbReference>
<dbReference type="Pfam" id="PF01035">
    <property type="entry name" value="DNA_binding_1"/>
    <property type="match status" value="1"/>
</dbReference>
<organism evidence="10 11">
    <name type="scientific">Paracoccus simplex</name>
    <dbReference type="NCBI Taxonomy" id="2086346"/>
    <lineage>
        <taxon>Bacteria</taxon>
        <taxon>Pseudomonadati</taxon>
        <taxon>Pseudomonadota</taxon>
        <taxon>Alphaproteobacteria</taxon>
        <taxon>Rhodobacterales</taxon>
        <taxon>Paracoccaceae</taxon>
        <taxon>Paracoccus</taxon>
    </lineage>
</organism>
<dbReference type="CDD" id="cd06445">
    <property type="entry name" value="ATase"/>
    <property type="match status" value="1"/>
</dbReference>
<comment type="catalytic activity">
    <reaction evidence="7 8">
        <text>a 6-O-methyl-2'-deoxyguanosine in DNA + L-cysteinyl-[protein] = S-methyl-L-cysteinyl-[protein] + a 2'-deoxyguanosine in DNA</text>
        <dbReference type="Rhea" id="RHEA:24000"/>
        <dbReference type="Rhea" id="RHEA-COMP:10131"/>
        <dbReference type="Rhea" id="RHEA-COMP:10132"/>
        <dbReference type="Rhea" id="RHEA-COMP:11367"/>
        <dbReference type="Rhea" id="RHEA-COMP:11368"/>
        <dbReference type="ChEBI" id="CHEBI:29950"/>
        <dbReference type="ChEBI" id="CHEBI:82612"/>
        <dbReference type="ChEBI" id="CHEBI:85445"/>
        <dbReference type="ChEBI" id="CHEBI:85448"/>
        <dbReference type="EC" id="2.1.1.63"/>
    </reaction>
</comment>
<dbReference type="PROSITE" id="PS00374">
    <property type="entry name" value="MGMT"/>
    <property type="match status" value="1"/>
</dbReference>
<dbReference type="SUPFAM" id="SSF46767">
    <property type="entry name" value="Methylated DNA-protein cysteine methyltransferase, C-terminal domain"/>
    <property type="match status" value="1"/>
</dbReference>
<evidence type="ECO:0000313" key="10">
    <source>
        <dbReference type="EMBL" id="MFC3570365.1"/>
    </source>
</evidence>
<dbReference type="NCBIfam" id="TIGR00589">
    <property type="entry name" value="ogt"/>
    <property type="match status" value="1"/>
</dbReference>
<evidence type="ECO:0000256" key="2">
    <source>
        <dbReference type="ARBA" id="ARBA00022490"/>
    </source>
</evidence>
<evidence type="ECO:0000256" key="8">
    <source>
        <dbReference type="HAMAP-Rule" id="MF_00772"/>
    </source>
</evidence>
<keyword evidence="6 8" id="KW-0234">DNA repair</keyword>
<dbReference type="InterPro" id="IPR036217">
    <property type="entry name" value="MethylDNA_cys_MeTrfase_DNAb"/>
</dbReference>
<evidence type="ECO:0000256" key="1">
    <source>
        <dbReference type="ARBA" id="ARBA00001286"/>
    </source>
</evidence>
<keyword evidence="3 8" id="KW-0489">Methyltransferase</keyword>
<dbReference type="GO" id="GO:0032259">
    <property type="term" value="P:methylation"/>
    <property type="evidence" value="ECO:0007669"/>
    <property type="project" value="UniProtKB-KW"/>
</dbReference>
<gene>
    <name evidence="10" type="ORF">ACFOMP_12955</name>
</gene>
<dbReference type="InterPro" id="IPR001497">
    <property type="entry name" value="MethylDNA_cys_MeTrfase_AS"/>
</dbReference>
<name>A0ABV7RZP8_9RHOB</name>
<proteinExistence type="inferred from homology"/>
<keyword evidence="4 8" id="KW-0808">Transferase</keyword>
<comment type="miscellaneous">
    <text evidence="8">This enzyme catalyzes only one turnover and therefore is not strictly catalytic. According to one definition, an enzyme is a biocatalyst that acts repeatedly and over many reaction cycles.</text>
</comment>
<evidence type="ECO:0000256" key="5">
    <source>
        <dbReference type="ARBA" id="ARBA00022763"/>
    </source>
</evidence>
<comment type="caution">
    <text evidence="10">The sequence shown here is derived from an EMBL/GenBank/DDBJ whole genome shotgun (WGS) entry which is preliminary data.</text>
</comment>
<keyword evidence="5 8" id="KW-0227">DNA damage</keyword>
<dbReference type="EMBL" id="JBHRXE010000037">
    <property type="protein sequence ID" value="MFC3570365.1"/>
    <property type="molecule type" value="Genomic_DNA"/>
</dbReference>
<dbReference type="InterPro" id="IPR036631">
    <property type="entry name" value="MGMT_N_sf"/>
</dbReference>
<dbReference type="PANTHER" id="PTHR10815">
    <property type="entry name" value="METHYLATED-DNA--PROTEIN-CYSTEINE METHYLTRANSFERASE"/>
    <property type="match status" value="1"/>
</dbReference>
<keyword evidence="11" id="KW-1185">Reference proteome</keyword>
<dbReference type="Proteomes" id="UP001595596">
    <property type="component" value="Unassembled WGS sequence"/>
</dbReference>
<feature type="domain" description="Methylated-DNA-[protein]-cysteine S-methyltransferase DNA binding" evidence="9">
    <location>
        <begin position="109"/>
        <end position="188"/>
    </location>
</feature>
<reference evidence="11" key="1">
    <citation type="journal article" date="2019" name="Int. J. Syst. Evol. Microbiol.">
        <title>The Global Catalogue of Microorganisms (GCM) 10K type strain sequencing project: providing services to taxonomists for standard genome sequencing and annotation.</title>
        <authorList>
            <consortium name="The Broad Institute Genomics Platform"/>
            <consortium name="The Broad Institute Genome Sequencing Center for Infectious Disease"/>
            <person name="Wu L."/>
            <person name="Ma J."/>
        </authorList>
    </citation>
    <scope>NUCLEOTIDE SEQUENCE [LARGE SCALE GENOMIC DNA]</scope>
    <source>
        <strain evidence="11">VKM B-3226</strain>
    </source>
</reference>
<dbReference type="InterPro" id="IPR036388">
    <property type="entry name" value="WH-like_DNA-bd_sf"/>
</dbReference>
<dbReference type="InterPro" id="IPR023546">
    <property type="entry name" value="MGMT"/>
</dbReference>
<protein>
    <recommendedName>
        <fullName evidence="8">Methylated-DNA--protein-cysteine methyltransferase</fullName>
        <ecNumber evidence="8">2.1.1.63</ecNumber>
    </recommendedName>
    <alternativeName>
        <fullName evidence="8">6-O-methylguanine-DNA methyltransferase</fullName>
        <shortName evidence="8">MGMT</shortName>
    </alternativeName>
    <alternativeName>
        <fullName evidence="8">O-6-methylguanine-DNA-alkyltransferase</fullName>
    </alternativeName>
</protein>